<gene>
    <name evidence="4" type="ORF">MIND_00588300</name>
</gene>
<keyword evidence="5" id="KW-1185">Reference proteome</keyword>
<organism evidence="4 5">
    <name type="scientific">Mycena indigotica</name>
    <dbReference type="NCBI Taxonomy" id="2126181"/>
    <lineage>
        <taxon>Eukaryota</taxon>
        <taxon>Fungi</taxon>
        <taxon>Dikarya</taxon>
        <taxon>Basidiomycota</taxon>
        <taxon>Agaricomycotina</taxon>
        <taxon>Agaricomycetes</taxon>
        <taxon>Agaricomycetidae</taxon>
        <taxon>Agaricales</taxon>
        <taxon>Marasmiineae</taxon>
        <taxon>Mycenaceae</taxon>
        <taxon>Mycena</taxon>
    </lineage>
</organism>
<dbReference type="EMBL" id="JACAZF010000005">
    <property type="protein sequence ID" value="KAF7303590.1"/>
    <property type="molecule type" value="Genomic_DNA"/>
</dbReference>
<reference evidence="4" key="1">
    <citation type="submission" date="2020-05" db="EMBL/GenBank/DDBJ databases">
        <title>Mycena genomes resolve the evolution of fungal bioluminescence.</title>
        <authorList>
            <person name="Tsai I.J."/>
        </authorList>
    </citation>
    <scope>NUCLEOTIDE SEQUENCE</scope>
    <source>
        <strain evidence="4">171206Taipei</strain>
    </source>
</reference>
<name>A0A8H6SPG1_9AGAR</name>
<dbReference type="Pfam" id="PF23865">
    <property type="entry name" value="DUF7223"/>
    <property type="match status" value="1"/>
</dbReference>
<dbReference type="InterPro" id="IPR055647">
    <property type="entry name" value="DUF7223"/>
</dbReference>
<feature type="region of interest" description="Disordered" evidence="1">
    <location>
        <begin position="176"/>
        <end position="203"/>
    </location>
</feature>
<dbReference type="OrthoDB" id="73875at2759"/>
<feature type="signal peptide" evidence="2">
    <location>
        <begin position="1"/>
        <end position="20"/>
    </location>
</feature>
<protein>
    <recommendedName>
        <fullName evidence="3">DUF7223 domain-containing protein</fullName>
    </recommendedName>
</protein>
<dbReference type="AlphaFoldDB" id="A0A8H6SPG1"/>
<feature type="domain" description="DUF7223" evidence="3">
    <location>
        <begin position="298"/>
        <end position="514"/>
    </location>
</feature>
<evidence type="ECO:0000256" key="1">
    <source>
        <dbReference type="SAM" id="MobiDB-lite"/>
    </source>
</evidence>
<dbReference type="Proteomes" id="UP000636479">
    <property type="component" value="Unassembled WGS sequence"/>
</dbReference>
<evidence type="ECO:0000313" key="4">
    <source>
        <dbReference type="EMBL" id="KAF7303590.1"/>
    </source>
</evidence>
<feature type="chain" id="PRO_5034849888" description="DUF7223 domain-containing protein" evidence="2">
    <location>
        <begin position="21"/>
        <end position="586"/>
    </location>
</feature>
<keyword evidence="2" id="KW-0732">Signal</keyword>
<dbReference type="GeneID" id="59345157"/>
<proteinExistence type="predicted"/>
<sequence length="586" mass="61746">MFLVSLSLLFPLCFSITGRAANDWSSPCFSGECSYDIPASQSSGTLRIWGASDAISDITPAAGWAILDCVKGAMAQDIRVVCTDGQGCEHLAQTTGSGVGKIVRLPENCGQSAFALITKQWVHHDQTLPPALASQLRQRSNDGSLPQVKGLSLDANFNNVEHSSAGPINFAIHGLTQSVPPLPSSNQRRSRTRRTPRSQSEIQDRSVVSVLQQAFNGKIQFFQSGQSTMQKLKEVDLKKTFPLFSDNISCPAVGKVPAFEASVSGSVDACIVANITLTVSAVGTLLPANFTKFGLVVGLDADLEGTLKVAGSASATLDSGAIDLITIGIPGLDFPGILTIGPSFKVQAQATATLDVGVDLSVDLSYCISGAKFFYPPSPFNKNSGKFTPNNSPLNFSVAPNVSSKAKLEAHIIPSLDFGITAINGLASANIFLDVDTSSTMTLSLDGSANVEGGGTTKSGIDITSKQAQLDGCVDIGAGLAIDAGADGQFFDIFDFAPKVNLFTKNFDFFKKCFGVQANSTKREAELPSISDFGHYEMSRSRVRRRDLATRALTLTCPPSSSADSTSKLVSVANSVIGSSSIKLKN</sequence>
<accession>A0A8H6SPG1</accession>
<dbReference type="RefSeq" id="XP_037220562.1">
    <property type="nucleotide sequence ID" value="XM_037362641.1"/>
</dbReference>
<evidence type="ECO:0000256" key="2">
    <source>
        <dbReference type="SAM" id="SignalP"/>
    </source>
</evidence>
<comment type="caution">
    <text evidence="4">The sequence shown here is derived from an EMBL/GenBank/DDBJ whole genome shotgun (WGS) entry which is preliminary data.</text>
</comment>
<evidence type="ECO:0000259" key="3">
    <source>
        <dbReference type="Pfam" id="PF23865"/>
    </source>
</evidence>
<evidence type="ECO:0000313" key="5">
    <source>
        <dbReference type="Proteomes" id="UP000636479"/>
    </source>
</evidence>